<dbReference type="EMBL" id="WIVE01000004">
    <property type="protein sequence ID" value="MQX35458.1"/>
    <property type="molecule type" value="Genomic_DNA"/>
</dbReference>
<reference evidence="3 4" key="1">
    <citation type="submission" date="2019-10" db="EMBL/GenBank/DDBJ databases">
        <title>Draft whole-genome sequence of the purple nonsulfur photosynthetic bacterium Roseospira navarrensis DSM 15114.</title>
        <authorList>
            <person name="Kyndt J.A."/>
            <person name="Meyer T.E."/>
        </authorList>
    </citation>
    <scope>NUCLEOTIDE SEQUENCE [LARGE SCALE GENOMIC DNA]</scope>
    <source>
        <strain evidence="3 4">DSM 15114</strain>
    </source>
</reference>
<dbReference type="SMART" id="SM00062">
    <property type="entry name" value="PBPb"/>
    <property type="match status" value="1"/>
</dbReference>
<organism evidence="3 4">
    <name type="scientific">Roseospira navarrensis</name>
    <dbReference type="NCBI Taxonomy" id="140058"/>
    <lineage>
        <taxon>Bacteria</taxon>
        <taxon>Pseudomonadati</taxon>
        <taxon>Pseudomonadota</taxon>
        <taxon>Alphaproteobacteria</taxon>
        <taxon>Rhodospirillales</taxon>
        <taxon>Rhodospirillaceae</taxon>
        <taxon>Roseospira</taxon>
    </lineage>
</organism>
<proteinExistence type="predicted"/>
<keyword evidence="4" id="KW-1185">Reference proteome</keyword>
<feature type="domain" description="Solute-binding protein family 3/N-terminal" evidence="2">
    <location>
        <begin position="22"/>
        <end position="250"/>
    </location>
</feature>
<dbReference type="Proteomes" id="UP000434582">
    <property type="component" value="Unassembled WGS sequence"/>
</dbReference>
<dbReference type="AlphaFoldDB" id="A0A7X1ZBG6"/>
<accession>A0A7X1ZBG6</accession>
<sequence length="294" mass="32919">MLAMALTLTLLAPGAIRADHVSLRLGTDVWAPYEFVDGDQVSGLATEIVTQVLNDMDTGVTSIFVYPWARAVRLAEAGDIDVLYSGQFIADRQRFLWYPDTPLVESRWVVAVRAADRERFPFRTWEDLKRGRVGVVRGYRYGDGFDRFLKNNIAPQVANENQQNLVMLKNHRVDYVVCDLLNCRYLLDALGLSDKIHIYAETPIALTQYYAMFSRKTVSEDFVRRFDDHLGAFRETPAYDDLIARFVDAQVASLGGSGGGALEPEMNARGRLAAPAYGRLRSPNPSPYPPGHGP</sequence>
<name>A0A7X1ZBG6_9PROT</name>
<evidence type="ECO:0000313" key="4">
    <source>
        <dbReference type="Proteomes" id="UP000434582"/>
    </source>
</evidence>
<dbReference type="Gene3D" id="3.40.190.10">
    <property type="entry name" value="Periplasmic binding protein-like II"/>
    <property type="match status" value="2"/>
</dbReference>
<dbReference type="SUPFAM" id="SSF53850">
    <property type="entry name" value="Periplasmic binding protein-like II"/>
    <property type="match status" value="1"/>
</dbReference>
<feature type="compositionally biased region" description="Pro residues" evidence="1">
    <location>
        <begin position="284"/>
        <end position="294"/>
    </location>
</feature>
<dbReference type="PANTHER" id="PTHR38834:SF3">
    <property type="entry name" value="SOLUTE-BINDING PROTEIN FAMILY 3_N-TERMINAL DOMAIN-CONTAINING PROTEIN"/>
    <property type="match status" value="1"/>
</dbReference>
<evidence type="ECO:0000313" key="3">
    <source>
        <dbReference type="EMBL" id="MQX35458.1"/>
    </source>
</evidence>
<gene>
    <name evidence="3" type="ORF">GHC57_02885</name>
</gene>
<dbReference type="OrthoDB" id="370676at2"/>
<comment type="caution">
    <text evidence="3">The sequence shown here is derived from an EMBL/GenBank/DDBJ whole genome shotgun (WGS) entry which is preliminary data.</text>
</comment>
<feature type="region of interest" description="Disordered" evidence="1">
    <location>
        <begin position="273"/>
        <end position="294"/>
    </location>
</feature>
<evidence type="ECO:0000256" key="1">
    <source>
        <dbReference type="SAM" id="MobiDB-lite"/>
    </source>
</evidence>
<dbReference type="Pfam" id="PF00497">
    <property type="entry name" value="SBP_bac_3"/>
    <property type="match status" value="1"/>
</dbReference>
<dbReference type="InterPro" id="IPR001638">
    <property type="entry name" value="Solute-binding_3/MltF_N"/>
</dbReference>
<evidence type="ECO:0000259" key="2">
    <source>
        <dbReference type="SMART" id="SM00062"/>
    </source>
</evidence>
<dbReference type="PANTHER" id="PTHR38834">
    <property type="entry name" value="PERIPLASMIC SUBSTRATE BINDING PROTEIN FAMILY 3"/>
    <property type="match status" value="1"/>
</dbReference>
<protein>
    <submittedName>
        <fullName evidence="3">Transporter substrate-binding domain-containing protein</fullName>
    </submittedName>
</protein>